<dbReference type="OrthoDB" id="2840902at2759"/>
<dbReference type="SUPFAM" id="SSF69318">
    <property type="entry name" value="Integrin alpha N-terminal domain"/>
    <property type="match status" value="1"/>
</dbReference>
<dbReference type="RefSeq" id="XP_056494843.1">
    <property type="nucleotide sequence ID" value="XM_056624742.1"/>
</dbReference>
<accession>A0A9W9WCV9</accession>
<sequence length="162" mass="17485">MASALFTPVYNSTEGGIGGYDLRAFADRAFAFDYDHSGKLDHLVLYRPGTGTIWILKNQNGVFQPVYHQGSPGSGIGGCDLVRADRAFAFDYDHSGKLDHLAIYRPGTSKMITVYSNLSIERNLEIGLGSMTSGLAPTVHSLLTVVIVAGSTILPYIDREVG</sequence>
<comment type="caution">
    <text evidence="1">The sequence shown here is derived from an EMBL/GenBank/DDBJ whole genome shotgun (WGS) entry which is preliminary data.</text>
</comment>
<evidence type="ECO:0000313" key="1">
    <source>
        <dbReference type="EMBL" id="KAJ5414997.1"/>
    </source>
</evidence>
<keyword evidence="2" id="KW-1185">Reference proteome</keyword>
<gene>
    <name evidence="1" type="ORF">N7509_000095</name>
</gene>
<reference evidence="1" key="2">
    <citation type="journal article" date="2023" name="IMA Fungus">
        <title>Comparative genomic study of the Penicillium genus elucidates a diverse pangenome and 15 lateral gene transfer events.</title>
        <authorList>
            <person name="Petersen C."/>
            <person name="Sorensen T."/>
            <person name="Nielsen M.R."/>
            <person name="Sondergaard T.E."/>
            <person name="Sorensen J.L."/>
            <person name="Fitzpatrick D.A."/>
            <person name="Frisvad J.C."/>
            <person name="Nielsen K.L."/>
        </authorList>
    </citation>
    <scope>NUCLEOTIDE SEQUENCE</scope>
    <source>
        <strain evidence="1">IBT 29677</strain>
    </source>
</reference>
<dbReference type="AlphaFoldDB" id="A0A9W9WCV9"/>
<protein>
    <submittedName>
        <fullName evidence="1">M10A family peptidase</fullName>
    </submittedName>
</protein>
<dbReference type="Proteomes" id="UP001147747">
    <property type="component" value="Unassembled WGS sequence"/>
</dbReference>
<name>A0A9W9WCV9_9EURO</name>
<organism evidence="1 2">
    <name type="scientific">Penicillium cosmopolitanum</name>
    <dbReference type="NCBI Taxonomy" id="1131564"/>
    <lineage>
        <taxon>Eukaryota</taxon>
        <taxon>Fungi</taxon>
        <taxon>Dikarya</taxon>
        <taxon>Ascomycota</taxon>
        <taxon>Pezizomycotina</taxon>
        <taxon>Eurotiomycetes</taxon>
        <taxon>Eurotiomycetidae</taxon>
        <taxon>Eurotiales</taxon>
        <taxon>Aspergillaceae</taxon>
        <taxon>Penicillium</taxon>
    </lineage>
</organism>
<dbReference type="InterPro" id="IPR028994">
    <property type="entry name" value="Integrin_alpha_N"/>
</dbReference>
<dbReference type="GeneID" id="81363722"/>
<evidence type="ECO:0000313" key="2">
    <source>
        <dbReference type="Proteomes" id="UP001147747"/>
    </source>
</evidence>
<reference evidence="1" key="1">
    <citation type="submission" date="2022-12" db="EMBL/GenBank/DDBJ databases">
        <authorList>
            <person name="Petersen C."/>
        </authorList>
    </citation>
    <scope>NUCLEOTIDE SEQUENCE</scope>
    <source>
        <strain evidence="1">IBT 29677</strain>
    </source>
</reference>
<dbReference type="EMBL" id="JAPZBU010000001">
    <property type="protein sequence ID" value="KAJ5414997.1"/>
    <property type="molecule type" value="Genomic_DNA"/>
</dbReference>
<proteinExistence type="predicted"/>